<dbReference type="EMBL" id="JASJUT010000008">
    <property type="protein sequence ID" value="MDK2596843.1"/>
    <property type="molecule type" value="Genomic_DNA"/>
</dbReference>
<gene>
    <name evidence="1" type="ORF">QNM18_17470</name>
</gene>
<sequence length="86" mass="9347">MSYVYSSPKVDWQIVLEKLDDIEKPTAQALKLIPGLKHGYVLSLEPIGADELGLKILEEAIQSLANKCNGAVVEWPSGTSKIGPKL</sequence>
<keyword evidence="2" id="KW-1185">Reference proteome</keyword>
<proteinExistence type="predicted"/>
<accession>A0ABT7EP91</accession>
<dbReference type="Proteomes" id="UP001231915">
    <property type="component" value="Unassembled WGS sequence"/>
</dbReference>
<evidence type="ECO:0000313" key="1">
    <source>
        <dbReference type="EMBL" id="MDK2596843.1"/>
    </source>
</evidence>
<reference evidence="1 2" key="1">
    <citation type="submission" date="2023-05" db="EMBL/GenBank/DDBJ databases">
        <title>Pseudoalteromonas ardens sp. nov., Pseudoalteromonas obscura sp. nov., and Pseudoalteromonas umbrosa sp. nov., isolated from the coral Montipora capitata.</title>
        <authorList>
            <person name="Thomas E.M."/>
            <person name="Smith E.M."/>
            <person name="Papke E."/>
            <person name="Shlafstein M.D."/>
            <person name="Oline D.K."/>
            <person name="Videau P."/>
            <person name="Saw J.H."/>
            <person name="Strangman W.K."/>
            <person name="Ushijima B."/>
        </authorList>
    </citation>
    <scope>NUCLEOTIDE SEQUENCE [LARGE SCALE GENOMIC DNA]</scope>
    <source>
        <strain evidence="1 2">P94</strain>
    </source>
</reference>
<comment type="caution">
    <text evidence="1">The sequence shown here is derived from an EMBL/GenBank/DDBJ whole genome shotgun (WGS) entry which is preliminary data.</text>
</comment>
<organism evidence="1 2">
    <name type="scientific">Pseudoalteromonas obscura</name>
    <dbReference type="NCBI Taxonomy" id="3048491"/>
    <lineage>
        <taxon>Bacteria</taxon>
        <taxon>Pseudomonadati</taxon>
        <taxon>Pseudomonadota</taxon>
        <taxon>Gammaproteobacteria</taxon>
        <taxon>Alteromonadales</taxon>
        <taxon>Pseudoalteromonadaceae</taxon>
        <taxon>Pseudoalteromonas</taxon>
    </lineage>
</organism>
<dbReference type="RefSeq" id="WP_284137968.1">
    <property type="nucleotide sequence ID" value="NZ_JASJUT010000008.1"/>
</dbReference>
<protein>
    <submittedName>
        <fullName evidence="1">Uncharacterized protein</fullName>
    </submittedName>
</protein>
<evidence type="ECO:0000313" key="2">
    <source>
        <dbReference type="Proteomes" id="UP001231915"/>
    </source>
</evidence>
<name>A0ABT7EP91_9GAMM</name>